<proteinExistence type="inferred from homology"/>
<protein>
    <submittedName>
        <fullName evidence="4">4'-phosphopantetheinyl transferase superfamily protein</fullName>
    </submittedName>
</protein>
<dbReference type="PANTHER" id="PTHR12215:SF10">
    <property type="entry name" value="L-AMINOADIPATE-SEMIALDEHYDE DEHYDROGENASE-PHOSPHOPANTETHEINYL TRANSFERASE"/>
    <property type="match status" value="1"/>
</dbReference>
<comment type="caution">
    <text evidence="4">The sequence shown here is derived from an EMBL/GenBank/DDBJ whole genome shotgun (WGS) entry which is preliminary data.</text>
</comment>
<dbReference type="EMBL" id="JADCKA010000002">
    <property type="protein sequence ID" value="MBE5035098.1"/>
    <property type="molecule type" value="Genomic_DNA"/>
</dbReference>
<dbReference type="Proteomes" id="UP001516588">
    <property type="component" value="Unassembled WGS sequence"/>
</dbReference>
<gene>
    <name evidence="4" type="ORF">INF20_02245</name>
</gene>
<evidence type="ECO:0000256" key="1">
    <source>
        <dbReference type="ARBA" id="ARBA00010990"/>
    </source>
</evidence>
<evidence type="ECO:0000313" key="5">
    <source>
        <dbReference type="Proteomes" id="UP001516588"/>
    </source>
</evidence>
<dbReference type="InterPro" id="IPR008278">
    <property type="entry name" value="4-PPantetheinyl_Trfase_dom"/>
</dbReference>
<evidence type="ECO:0000259" key="3">
    <source>
        <dbReference type="Pfam" id="PF01648"/>
    </source>
</evidence>
<reference evidence="4 5" key="1">
    <citation type="submission" date="2020-10" db="EMBL/GenBank/DDBJ databases">
        <title>ChiBAC.</title>
        <authorList>
            <person name="Zenner C."/>
            <person name="Hitch T.C.A."/>
            <person name="Clavel T."/>
        </authorList>
    </citation>
    <scope>NUCLEOTIDE SEQUENCE [LARGE SCALE GENOMIC DNA]</scope>
    <source>
        <strain evidence="4 5">DSM 108706</strain>
    </source>
</reference>
<evidence type="ECO:0000313" key="4">
    <source>
        <dbReference type="EMBL" id="MBE5035098.1"/>
    </source>
</evidence>
<comment type="similarity">
    <text evidence="1">Belongs to the P-Pant transferase superfamily. Gsp/Sfp/HetI/AcpT family.</text>
</comment>
<keyword evidence="5" id="KW-1185">Reference proteome</keyword>
<name>A0ABR9QW48_9FIRM</name>
<dbReference type="Gene3D" id="3.90.470.20">
    <property type="entry name" value="4'-phosphopantetheinyl transferase domain"/>
    <property type="match status" value="2"/>
</dbReference>
<dbReference type="RefSeq" id="WP_226384764.1">
    <property type="nucleotide sequence ID" value="NZ_JADCKA010000002.1"/>
</dbReference>
<sequence length="230" mass="26717">MKHLKMLRLKLLKLKKQQKSNISQLIYMDYKGIDGTLSLCFLRGLNMQIYAFNKFNSQIKSRELLIEVIKSYCTDNNIDLKEIKLVITGDEGQKPRLSGNLSDKIYFNVSHSGSYWICAVGDKEVGIDIQVTTPDSYEKICNRYFTDEEKLFVAENGKIGFFRIWTRKEAWAKYHGYSIFKVINTVNTVEKDRLKDIIRGISIKEIDLFKDSICTIAIKEDDDTICLKRI</sequence>
<keyword evidence="2 4" id="KW-0808">Transferase</keyword>
<feature type="domain" description="4'-phosphopantetheinyl transferase" evidence="3">
    <location>
        <begin position="125"/>
        <end position="194"/>
    </location>
</feature>
<dbReference type="SUPFAM" id="SSF56214">
    <property type="entry name" value="4'-phosphopantetheinyl transferase"/>
    <property type="match status" value="2"/>
</dbReference>
<organism evidence="4 5">
    <name type="scientific">Gallibacter intestinalis</name>
    <dbReference type="NCBI Taxonomy" id="2779356"/>
    <lineage>
        <taxon>Bacteria</taxon>
        <taxon>Bacillati</taxon>
        <taxon>Bacillota</taxon>
        <taxon>Clostridia</taxon>
        <taxon>Eubacteriales</taxon>
        <taxon>Eubacteriaceae</taxon>
        <taxon>Gallibacter</taxon>
    </lineage>
</organism>
<accession>A0ABR9QW48</accession>
<dbReference type="Pfam" id="PF01648">
    <property type="entry name" value="ACPS"/>
    <property type="match status" value="1"/>
</dbReference>
<dbReference type="InterPro" id="IPR050559">
    <property type="entry name" value="P-Pant_transferase_sf"/>
</dbReference>
<dbReference type="InterPro" id="IPR037143">
    <property type="entry name" value="4-PPantetheinyl_Trfase_dom_sf"/>
</dbReference>
<dbReference type="GO" id="GO:0016740">
    <property type="term" value="F:transferase activity"/>
    <property type="evidence" value="ECO:0007669"/>
    <property type="project" value="UniProtKB-KW"/>
</dbReference>
<dbReference type="PANTHER" id="PTHR12215">
    <property type="entry name" value="PHOSPHOPANTETHEINE TRANSFERASE"/>
    <property type="match status" value="1"/>
</dbReference>
<evidence type="ECO:0000256" key="2">
    <source>
        <dbReference type="ARBA" id="ARBA00022679"/>
    </source>
</evidence>